<keyword evidence="2 6" id="KW-0812">Transmembrane</keyword>
<dbReference type="PIRSF" id="PIRSF006648">
    <property type="entry name" value="DrrB"/>
    <property type="match status" value="1"/>
</dbReference>
<keyword evidence="5" id="KW-0046">Antibiotic resistance</keyword>
<evidence type="ECO:0000259" key="7">
    <source>
        <dbReference type="PROSITE" id="PS51012"/>
    </source>
</evidence>
<evidence type="ECO:0000256" key="4">
    <source>
        <dbReference type="ARBA" id="ARBA00023136"/>
    </source>
</evidence>
<evidence type="ECO:0000256" key="1">
    <source>
        <dbReference type="ARBA" id="ARBA00004141"/>
    </source>
</evidence>
<sequence length="276" mass="29786">MADLDQAAASVRSSAPANLLAGAARLFDYWAIAYKRTWKGSVISSFVTPLLYVLAMGVLLGGFIEGDPAKLEGATSYLAFVAPGMVAAQAMTTVFGEVTYPVMGMVKWHKSYYGMTASPLGVPDVILSHLGFVIFRVATTCAVFLAVVAPFGVFASVPGVIGAFFVQLLIGAAFATPIYAFSAGLKDESAFSLVFRLGMIPLFLFSGAFFPVANLDRWMEVLAKLTPLWHGVDLTRMLTLGEVDWSMAAVHVAYLVTLTLAGWFWAVRRLTRRMIS</sequence>
<evidence type="ECO:0000256" key="5">
    <source>
        <dbReference type="ARBA" id="ARBA00023251"/>
    </source>
</evidence>
<keyword evidence="6" id="KW-1003">Cell membrane</keyword>
<feature type="transmembrane region" description="Helical" evidence="6">
    <location>
        <begin position="133"/>
        <end position="154"/>
    </location>
</feature>
<accession>A0ABP5LB02</accession>
<feature type="transmembrane region" description="Helical" evidence="6">
    <location>
        <begin position="160"/>
        <end position="181"/>
    </location>
</feature>
<evidence type="ECO:0000313" key="9">
    <source>
        <dbReference type="Proteomes" id="UP001501771"/>
    </source>
</evidence>
<dbReference type="InterPro" id="IPR047817">
    <property type="entry name" value="ABC2_TM_bact-type"/>
</dbReference>
<comment type="caution">
    <text evidence="8">The sequence shown here is derived from an EMBL/GenBank/DDBJ whole genome shotgun (WGS) entry which is preliminary data.</text>
</comment>
<dbReference type="PRINTS" id="PR00164">
    <property type="entry name" value="ABC2TRNSPORT"/>
</dbReference>
<dbReference type="Pfam" id="PF01061">
    <property type="entry name" value="ABC2_membrane"/>
    <property type="match status" value="1"/>
</dbReference>
<dbReference type="PROSITE" id="PS51012">
    <property type="entry name" value="ABC_TM2"/>
    <property type="match status" value="1"/>
</dbReference>
<keyword evidence="6" id="KW-0813">Transport</keyword>
<dbReference type="InterPro" id="IPR000412">
    <property type="entry name" value="ABC_2_transport"/>
</dbReference>
<evidence type="ECO:0000256" key="2">
    <source>
        <dbReference type="ARBA" id="ARBA00022692"/>
    </source>
</evidence>
<comment type="subcellular location">
    <subcellularLocation>
        <location evidence="6">Cell membrane</location>
        <topology evidence="6">Multi-pass membrane protein</topology>
    </subcellularLocation>
    <subcellularLocation>
        <location evidence="1">Membrane</location>
        <topology evidence="1">Multi-pass membrane protein</topology>
    </subcellularLocation>
</comment>
<comment type="similarity">
    <text evidence="6">Belongs to the ABC-2 integral membrane protein family.</text>
</comment>
<evidence type="ECO:0000256" key="6">
    <source>
        <dbReference type="RuleBase" id="RU361157"/>
    </source>
</evidence>
<feature type="transmembrane region" description="Helical" evidence="6">
    <location>
        <begin position="193"/>
        <end position="213"/>
    </location>
</feature>
<dbReference type="InterPro" id="IPR013525">
    <property type="entry name" value="ABC2_TM"/>
</dbReference>
<feature type="transmembrane region" description="Helical" evidence="6">
    <location>
        <begin position="76"/>
        <end position="100"/>
    </location>
</feature>
<keyword evidence="3 6" id="KW-1133">Transmembrane helix</keyword>
<name>A0ABP5LB02_9ACTN</name>
<protein>
    <recommendedName>
        <fullName evidence="6">Transport permease protein</fullName>
    </recommendedName>
</protein>
<evidence type="ECO:0000313" key="8">
    <source>
        <dbReference type="EMBL" id="GAA2144302.1"/>
    </source>
</evidence>
<keyword evidence="4 6" id="KW-0472">Membrane</keyword>
<dbReference type="EMBL" id="BAAAQR010000004">
    <property type="protein sequence ID" value="GAA2144302.1"/>
    <property type="molecule type" value="Genomic_DNA"/>
</dbReference>
<dbReference type="RefSeq" id="WP_344150210.1">
    <property type="nucleotide sequence ID" value="NZ_BAAAQR010000004.1"/>
</dbReference>
<dbReference type="Proteomes" id="UP001501771">
    <property type="component" value="Unassembled WGS sequence"/>
</dbReference>
<dbReference type="InterPro" id="IPR051784">
    <property type="entry name" value="Nod_factor_ABC_transporter"/>
</dbReference>
<reference evidence="9" key="1">
    <citation type="journal article" date="2019" name="Int. J. Syst. Evol. Microbiol.">
        <title>The Global Catalogue of Microorganisms (GCM) 10K type strain sequencing project: providing services to taxonomists for standard genome sequencing and annotation.</title>
        <authorList>
            <consortium name="The Broad Institute Genomics Platform"/>
            <consortium name="The Broad Institute Genome Sequencing Center for Infectious Disease"/>
            <person name="Wu L."/>
            <person name="Ma J."/>
        </authorList>
    </citation>
    <scope>NUCLEOTIDE SEQUENCE [LARGE SCALE GENOMIC DNA]</scope>
    <source>
        <strain evidence="9">JCM 16022</strain>
    </source>
</reference>
<evidence type="ECO:0000256" key="3">
    <source>
        <dbReference type="ARBA" id="ARBA00022989"/>
    </source>
</evidence>
<gene>
    <name evidence="8" type="ORF">GCM10009844_17690</name>
</gene>
<organism evidence="8 9">
    <name type="scientific">Nocardioides koreensis</name>
    <dbReference type="NCBI Taxonomy" id="433651"/>
    <lineage>
        <taxon>Bacteria</taxon>
        <taxon>Bacillati</taxon>
        <taxon>Actinomycetota</taxon>
        <taxon>Actinomycetes</taxon>
        <taxon>Propionibacteriales</taxon>
        <taxon>Nocardioidaceae</taxon>
        <taxon>Nocardioides</taxon>
    </lineage>
</organism>
<feature type="domain" description="ABC transmembrane type-2" evidence="7">
    <location>
        <begin position="40"/>
        <end position="273"/>
    </location>
</feature>
<feature type="transmembrane region" description="Helical" evidence="6">
    <location>
        <begin position="245"/>
        <end position="267"/>
    </location>
</feature>
<keyword evidence="9" id="KW-1185">Reference proteome</keyword>
<dbReference type="PANTHER" id="PTHR43229">
    <property type="entry name" value="NODULATION PROTEIN J"/>
    <property type="match status" value="1"/>
</dbReference>
<proteinExistence type="inferred from homology"/>
<dbReference type="PANTHER" id="PTHR43229:SF2">
    <property type="entry name" value="NODULATION PROTEIN J"/>
    <property type="match status" value="1"/>
</dbReference>
<feature type="transmembrane region" description="Helical" evidence="6">
    <location>
        <begin position="42"/>
        <end position="64"/>
    </location>
</feature>